<reference evidence="1 2" key="1">
    <citation type="journal article" date="2011" name="J. Bacteriol.">
        <title>Genome sequence of Taylorella equigenitalis MCE9, the causative agent of contagious equine metritis.</title>
        <authorList>
            <person name="Hebert L."/>
            <person name="Moumen B."/>
            <person name="Duquesne F."/>
            <person name="Breuil M.F."/>
            <person name="Laugier C."/>
            <person name="Batto J.M."/>
            <person name="Renault P."/>
            <person name="Petry S."/>
        </authorList>
    </citation>
    <scope>NUCLEOTIDE SEQUENCE [LARGE SCALE GENOMIC DNA]</scope>
    <source>
        <strain evidence="1 2">MCE9</strain>
    </source>
</reference>
<proteinExistence type="predicted"/>
<dbReference type="AlphaFoldDB" id="A0A654KFW0"/>
<sequence>MNILLIVSGAKTPLKSNNNSKIENNYDKILINVTDYDRL</sequence>
<evidence type="ECO:0000313" key="1">
    <source>
        <dbReference type="EMBL" id="ADU91307.1"/>
    </source>
</evidence>
<dbReference type="EMBL" id="CP002456">
    <property type="protein sequence ID" value="ADU91307.1"/>
    <property type="molecule type" value="Genomic_DNA"/>
</dbReference>
<protein>
    <submittedName>
        <fullName evidence="1">Uncharacterized protein</fullName>
    </submittedName>
</protein>
<dbReference type="KEGG" id="teq:TEQUI_0360"/>
<dbReference type="Proteomes" id="UP000007472">
    <property type="component" value="Chromosome"/>
</dbReference>
<name>A0A654KFW0_TAYEM</name>
<accession>A0A654KFW0</accession>
<evidence type="ECO:0000313" key="2">
    <source>
        <dbReference type="Proteomes" id="UP000007472"/>
    </source>
</evidence>
<gene>
    <name evidence="1" type="ordered locus">TEQUI_0360</name>
</gene>
<organism evidence="1 2">
    <name type="scientific">Taylorella equigenitalis (strain MCE9)</name>
    <dbReference type="NCBI Taxonomy" id="937774"/>
    <lineage>
        <taxon>Bacteria</taxon>
        <taxon>Pseudomonadati</taxon>
        <taxon>Pseudomonadota</taxon>
        <taxon>Betaproteobacteria</taxon>
        <taxon>Burkholderiales</taxon>
        <taxon>Alcaligenaceae</taxon>
        <taxon>Taylorella</taxon>
    </lineage>
</organism>